<comment type="caution">
    <text evidence="1">The sequence shown here is derived from an EMBL/GenBank/DDBJ whole genome shotgun (WGS) entry which is preliminary data.</text>
</comment>
<keyword evidence="2" id="KW-1185">Reference proteome</keyword>
<proteinExistence type="predicted"/>
<evidence type="ECO:0000313" key="1">
    <source>
        <dbReference type="EMBL" id="CAB4016773.1"/>
    </source>
</evidence>
<name>A0A7D9EV09_PARCT</name>
<organism evidence="1 2">
    <name type="scientific">Paramuricea clavata</name>
    <name type="common">Red gorgonian</name>
    <name type="synonym">Violescent sea-whip</name>
    <dbReference type="NCBI Taxonomy" id="317549"/>
    <lineage>
        <taxon>Eukaryota</taxon>
        <taxon>Metazoa</taxon>
        <taxon>Cnidaria</taxon>
        <taxon>Anthozoa</taxon>
        <taxon>Octocorallia</taxon>
        <taxon>Malacalcyonacea</taxon>
        <taxon>Plexauridae</taxon>
        <taxon>Paramuricea</taxon>
    </lineage>
</organism>
<evidence type="ECO:0000313" key="2">
    <source>
        <dbReference type="Proteomes" id="UP001152795"/>
    </source>
</evidence>
<dbReference type="EMBL" id="CACRXK020009250">
    <property type="protein sequence ID" value="CAB4016773.1"/>
    <property type="molecule type" value="Genomic_DNA"/>
</dbReference>
<sequence length="124" mass="14576">MALNPKKTKDVWICFTDSIPEPPRVKVNDEEVERVNSFKLLGVSCQNDLYKWNEHVNQITCKANKKLYHLRQCRRSQLPTEVGLTNISKIRPVISMHRLFGQGFQIIYNKKLSVYRQEVKKSEN</sequence>
<reference evidence="1" key="1">
    <citation type="submission" date="2020-04" db="EMBL/GenBank/DDBJ databases">
        <authorList>
            <person name="Alioto T."/>
            <person name="Alioto T."/>
            <person name="Gomez Garrido J."/>
        </authorList>
    </citation>
    <scope>NUCLEOTIDE SEQUENCE</scope>
    <source>
        <strain evidence="1">A484AB</strain>
    </source>
</reference>
<accession>A0A7D9EV09</accession>
<dbReference type="AlphaFoldDB" id="A0A7D9EV09"/>
<protein>
    <submittedName>
        <fullName evidence="1">Uncharacterized protein</fullName>
    </submittedName>
</protein>
<gene>
    <name evidence="1" type="ORF">PACLA_8A066374</name>
</gene>
<dbReference type="Proteomes" id="UP001152795">
    <property type="component" value="Unassembled WGS sequence"/>
</dbReference>